<organism evidence="2 3">
    <name type="scientific">Gigaspora margarita</name>
    <dbReference type="NCBI Taxonomy" id="4874"/>
    <lineage>
        <taxon>Eukaryota</taxon>
        <taxon>Fungi</taxon>
        <taxon>Fungi incertae sedis</taxon>
        <taxon>Mucoromycota</taxon>
        <taxon>Glomeromycotina</taxon>
        <taxon>Glomeromycetes</taxon>
        <taxon>Diversisporales</taxon>
        <taxon>Gigasporaceae</taxon>
        <taxon>Gigaspora</taxon>
    </lineage>
</organism>
<feature type="domain" description="F-box" evidence="1">
    <location>
        <begin position="3"/>
        <end position="47"/>
    </location>
</feature>
<dbReference type="InterPro" id="IPR001810">
    <property type="entry name" value="F-box_dom"/>
</dbReference>
<dbReference type="AlphaFoldDB" id="A0A8H3XIK6"/>
<dbReference type="Gene3D" id="1.20.1280.50">
    <property type="match status" value="1"/>
</dbReference>
<accession>A0A8H3XIK6</accession>
<evidence type="ECO:0000259" key="1">
    <source>
        <dbReference type="Pfam" id="PF12937"/>
    </source>
</evidence>
<dbReference type="InterPro" id="IPR036047">
    <property type="entry name" value="F-box-like_dom_sf"/>
</dbReference>
<dbReference type="OrthoDB" id="2317223at2759"/>
<evidence type="ECO:0000313" key="2">
    <source>
        <dbReference type="EMBL" id="KAF0468324.1"/>
    </source>
</evidence>
<gene>
    <name evidence="2" type="ORF">F8M41_025842</name>
</gene>
<evidence type="ECO:0000313" key="3">
    <source>
        <dbReference type="Proteomes" id="UP000439903"/>
    </source>
</evidence>
<keyword evidence="3" id="KW-1185">Reference proteome</keyword>
<reference evidence="2 3" key="1">
    <citation type="journal article" date="2019" name="Environ. Microbiol.">
        <title>At the nexus of three kingdoms: the genome of the mycorrhizal fungus Gigaspora margarita provides insights into plant, endobacterial and fungal interactions.</title>
        <authorList>
            <person name="Venice F."/>
            <person name="Ghignone S."/>
            <person name="Salvioli di Fossalunga A."/>
            <person name="Amselem J."/>
            <person name="Novero M."/>
            <person name="Xianan X."/>
            <person name="Sedzielewska Toro K."/>
            <person name="Morin E."/>
            <person name="Lipzen A."/>
            <person name="Grigoriev I.V."/>
            <person name="Henrissat B."/>
            <person name="Martin F.M."/>
            <person name="Bonfante P."/>
        </authorList>
    </citation>
    <scope>NUCLEOTIDE SEQUENCE [LARGE SCALE GENOMIC DNA]</scope>
    <source>
        <strain evidence="2 3">BEG34</strain>
    </source>
</reference>
<dbReference type="Proteomes" id="UP000439903">
    <property type="component" value="Unassembled WGS sequence"/>
</dbReference>
<name>A0A8H3XIK6_GIGMA</name>
<dbReference type="EMBL" id="WTPW01000943">
    <property type="protein sequence ID" value="KAF0468324.1"/>
    <property type="molecule type" value="Genomic_DNA"/>
</dbReference>
<sequence>MIALPNECLFEIFINLSGNYKSLFSCLLVSRRWCRNVVPILWNELDISKNKNLLKTCLLLLNDEEQVKLIPFDLILSKNQNPLFLYTSYTTVIKINSDDGIINWINQEGHGSRYSTYYSCLNIVQSIKYSLTLMFLRTCKKLKDLSIYGKSINLLDLILVKNFSLTSLKCPNNELDSEEINVEIY</sequence>
<protein>
    <submittedName>
        <fullName evidence="2">F-box domain-containing protein</fullName>
    </submittedName>
</protein>
<dbReference type="SUPFAM" id="SSF81383">
    <property type="entry name" value="F-box domain"/>
    <property type="match status" value="1"/>
</dbReference>
<comment type="caution">
    <text evidence="2">The sequence shown here is derived from an EMBL/GenBank/DDBJ whole genome shotgun (WGS) entry which is preliminary data.</text>
</comment>
<dbReference type="Pfam" id="PF12937">
    <property type="entry name" value="F-box-like"/>
    <property type="match status" value="1"/>
</dbReference>
<dbReference type="CDD" id="cd09917">
    <property type="entry name" value="F-box_SF"/>
    <property type="match status" value="1"/>
</dbReference>
<proteinExistence type="predicted"/>